<dbReference type="Pfam" id="PF02566">
    <property type="entry name" value="OsmC"/>
    <property type="match status" value="1"/>
</dbReference>
<protein>
    <submittedName>
        <fullName evidence="1">Peroxiredoxin</fullName>
    </submittedName>
</protein>
<comment type="caution">
    <text evidence="1">The sequence shown here is derived from an EMBL/GenBank/DDBJ whole genome shotgun (WGS) entry which is preliminary data.</text>
</comment>
<dbReference type="InterPro" id="IPR036102">
    <property type="entry name" value="OsmC/Ohrsf"/>
</dbReference>
<dbReference type="EMBL" id="BRVP01000013">
    <property type="protein sequence ID" value="GLB52959.1"/>
    <property type="molecule type" value="Genomic_DNA"/>
</dbReference>
<name>A0A9W6B5H1_9FLAO</name>
<dbReference type="SUPFAM" id="SSF82784">
    <property type="entry name" value="OsmC-like"/>
    <property type="match status" value="1"/>
</dbReference>
<gene>
    <name evidence="1" type="ORF">NBRC110019_19990</name>
</gene>
<dbReference type="Proteomes" id="UP001143545">
    <property type="component" value="Unassembled WGS sequence"/>
</dbReference>
<dbReference type="Gene3D" id="3.30.300.20">
    <property type="match status" value="1"/>
</dbReference>
<dbReference type="AlphaFoldDB" id="A0A9W6B5H1"/>
<dbReference type="InterPro" id="IPR052707">
    <property type="entry name" value="OsmC_Ohr_Peroxiredoxin"/>
</dbReference>
<dbReference type="InterPro" id="IPR015946">
    <property type="entry name" value="KH_dom-like_a/b"/>
</dbReference>
<keyword evidence="2" id="KW-1185">Reference proteome</keyword>
<dbReference type="RefSeq" id="WP_281754560.1">
    <property type="nucleotide sequence ID" value="NZ_BRVP01000013.1"/>
</dbReference>
<sequence length="156" mass="17715">MKQHHYKVTVNWTGNEGQGTTTYRAYNRNHTIIAEGKYNELLGSSDPAFLGDATRYNPEDLFLASLSACHMLWYLHLCTTNHIIVTDYKDHATGIMDEEQDGRGKFSEVTLFPEVTITNPKQIDLANSLHKKANEMCFIANSCNFVIHHKPIIITT</sequence>
<evidence type="ECO:0000313" key="2">
    <source>
        <dbReference type="Proteomes" id="UP001143545"/>
    </source>
</evidence>
<dbReference type="PANTHER" id="PTHR42830">
    <property type="entry name" value="OSMOTICALLY INDUCIBLE FAMILY PROTEIN"/>
    <property type="match status" value="1"/>
</dbReference>
<accession>A0A9W6B5H1</accession>
<evidence type="ECO:0000313" key="1">
    <source>
        <dbReference type="EMBL" id="GLB52959.1"/>
    </source>
</evidence>
<dbReference type="InterPro" id="IPR003718">
    <property type="entry name" value="OsmC/Ohr_fam"/>
</dbReference>
<proteinExistence type="predicted"/>
<reference evidence="1" key="1">
    <citation type="submission" date="2022-07" db="EMBL/GenBank/DDBJ databases">
        <title>Taxonomy of Novel Oxalotrophic and Methylotrophic Bacteria.</title>
        <authorList>
            <person name="Sahin N."/>
            <person name="Tani A."/>
        </authorList>
    </citation>
    <scope>NUCLEOTIDE SEQUENCE</scope>
    <source>
        <strain evidence="1">AM327</strain>
    </source>
</reference>
<dbReference type="PANTHER" id="PTHR42830:SF2">
    <property type="entry name" value="OSMC_OHR FAMILY PROTEIN"/>
    <property type="match status" value="1"/>
</dbReference>
<organism evidence="1 2">
    <name type="scientific">Neptunitalea chrysea</name>
    <dbReference type="NCBI Taxonomy" id="1647581"/>
    <lineage>
        <taxon>Bacteria</taxon>
        <taxon>Pseudomonadati</taxon>
        <taxon>Bacteroidota</taxon>
        <taxon>Flavobacteriia</taxon>
        <taxon>Flavobacteriales</taxon>
        <taxon>Flavobacteriaceae</taxon>
        <taxon>Neptunitalea</taxon>
    </lineage>
</organism>